<evidence type="ECO:0000313" key="1">
    <source>
        <dbReference type="EMBL" id="KAA8826984.1"/>
    </source>
</evidence>
<reference evidence="1 2" key="1">
    <citation type="journal article" date="2019" name="Syst. Appl. Microbiol.">
        <title>Characterization of Bifidobacterium species in feaces of the Egyptian fruit bat: Description of B. vespertilionis sp. nov. and B. rousetti sp. nov.</title>
        <authorList>
            <person name="Modesto M."/>
            <person name="Satti M."/>
            <person name="Watanabe K."/>
            <person name="Puglisi E."/>
            <person name="Morelli L."/>
            <person name="Huang C.-H."/>
            <person name="Liou J.-S."/>
            <person name="Miyashita M."/>
            <person name="Tamura T."/>
            <person name="Saito S."/>
            <person name="Mori K."/>
            <person name="Huang L."/>
            <person name="Sciavilla P."/>
            <person name="Sandri C."/>
            <person name="Spiezio C."/>
            <person name="Vitali F."/>
            <person name="Cavalieri D."/>
            <person name="Perpetuini G."/>
            <person name="Tofalo R."/>
            <person name="Bonetti A."/>
            <person name="Arita M."/>
            <person name="Mattarelli P."/>
        </authorList>
    </citation>
    <scope>NUCLEOTIDE SEQUENCE [LARGE SCALE GENOMIC DNA]</scope>
    <source>
        <strain evidence="1 2">RST17</strain>
    </source>
</reference>
<organism evidence="1 2">
    <name type="scientific">Bifidobacterium myosotis</name>
    <dbReference type="NCBI Taxonomy" id="1630166"/>
    <lineage>
        <taxon>Bacteria</taxon>
        <taxon>Bacillati</taxon>
        <taxon>Actinomycetota</taxon>
        <taxon>Actinomycetes</taxon>
        <taxon>Bifidobacteriales</taxon>
        <taxon>Bifidobacteriaceae</taxon>
        <taxon>Bifidobacterium</taxon>
    </lineage>
</organism>
<proteinExistence type="predicted"/>
<dbReference type="Proteomes" id="UP000410049">
    <property type="component" value="Unassembled WGS sequence"/>
</dbReference>
<gene>
    <name evidence="1" type="ORF">EMO91_10665</name>
</gene>
<evidence type="ECO:0000313" key="2">
    <source>
        <dbReference type="Proteomes" id="UP000410049"/>
    </source>
</evidence>
<comment type="caution">
    <text evidence="1">The sequence shown here is derived from an EMBL/GenBank/DDBJ whole genome shotgun (WGS) entry which is preliminary data.</text>
</comment>
<dbReference type="EMBL" id="RZUH01000009">
    <property type="protein sequence ID" value="KAA8826984.1"/>
    <property type="molecule type" value="Genomic_DNA"/>
</dbReference>
<dbReference type="RefSeq" id="WP_150379940.1">
    <property type="nucleotide sequence ID" value="NZ_RZUH01000009.1"/>
</dbReference>
<sequence length="176" mass="20212">MTEYRGFEKRLLPIARRWHGVIPVWAAREEGIDPSQLRHWAAGNDDVDHPARGIYVWYNDDPRTDYRYTHLAQALAEAGPGAVFYGPTVVKLLHLGGWGSQTLHIAVPSRRRKRYGIQWHHDTGFPRRKLHGLPIQEPRLAIIDSLPVMNGDKRDMVLFDAVNEGYLTQREADELV</sequence>
<name>A0A5M9ZHA7_9BIFI</name>
<protein>
    <submittedName>
        <fullName evidence="1">Uncharacterized protein</fullName>
    </submittedName>
</protein>
<accession>A0A5M9ZHA7</accession>
<dbReference type="AlphaFoldDB" id="A0A5M9ZHA7"/>